<evidence type="ECO:0000313" key="1">
    <source>
        <dbReference type="EMBL" id="MFD2728091.1"/>
    </source>
</evidence>
<proteinExistence type="predicted"/>
<dbReference type="InterPro" id="IPR013321">
    <property type="entry name" value="Arc_rbn_hlx_hlx"/>
</dbReference>
<dbReference type="RefSeq" id="WP_379979210.1">
    <property type="nucleotide sequence ID" value="NZ_JBHUMO010000008.1"/>
</dbReference>
<dbReference type="Gene3D" id="1.10.1220.10">
    <property type="entry name" value="Met repressor-like"/>
    <property type="match status" value="1"/>
</dbReference>
<comment type="caution">
    <text evidence="1">The sequence shown here is derived from an EMBL/GenBank/DDBJ whole genome shotgun (WGS) entry which is preliminary data.</text>
</comment>
<keyword evidence="2" id="KW-1185">Reference proteome</keyword>
<name>A0ABW5TJ21_9ENTE</name>
<evidence type="ECO:0000313" key="2">
    <source>
        <dbReference type="Proteomes" id="UP001597427"/>
    </source>
</evidence>
<dbReference type="EMBL" id="JBHUMO010000008">
    <property type="protein sequence ID" value="MFD2728091.1"/>
    <property type="molecule type" value="Genomic_DNA"/>
</dbReference>
<accession>A0ABW5TJ21</accession>
<sequence>MEINVEHILDCLDRYGKGELTKEQVNEDLTIDEKVFLIMNQDFFETNEEDFDVLKWLDEEESFFMVVEVNENLCRQAESVLEEIGVEMPDAIESFLKQLVETKQLPVVVND</sequence>
<reference evidence="2" key="1">
    <citation type="journal article" date="2019" name="Int. J. Syst. Evol. Microbiol.">
        <title>The Global Catalogue of Microorganisms (GCM) 10K type strain sequencing project: providing services to taxonomists for standard genome sequencing and annotation.</title>
        <authorList>
            <consortium name="The Broad Institute Genomics Platform"/>
            <consortium name="The Broad Institute Genome Sequencing Center for Infectious Disease"/>
            <person name="Wu L."/>
            <person name="Ma J."/>
        </authorList>
    </citation>
    <scope>NUCLEOTIDE SEQUENCE [LARGE SCALE GENOMIC DNA]</scope>
    <source>
        <strain evidence="2">TISTR 932</strain>
    </source>
</reference>
<organism evidence="1 2">
    <name type="scientific">Enterococcus camelliae</name>
    <dbReference type="NCBI Taxonomy" id="453959"/>
    <lineage>
        <taxon>Bacteria</taxon>
        <taxon>Bacillati</taxon>
        <taxon>Bacillota</taxon>
        <taxon>Bacilli</taxon>
        <taxon>Lactobacillales</taxon>
        <taxon>Enterococcaceae</taxon>
        <taxon>Enterococcus</taxon>
    </lineage>
</organism>
<gene>
    <name evidence="1" type="ORF">ACFSR0_01390</name>
</gene>
<protein>
    <submittedName>
        <fullName evidence="1">Damage-inducible protein J</fullName>
    </submittedName>
</protein>
<dbReference type="Proteomes" id="UP001597427">
    <property type="component" value="Unassembled WGS sequence"/>
</dbReference>